<gene>
    <name evidence="2" type="ORF">E2L08_12465</name>
</gene>
<reference evidence="2 3" key="1">
    <citation type="submission" date="2019-03" db="EMBL/GenBank/DDBJ databases">
        <title>Primorskyibacter sp. SS33 isolated from sediments.</title>
        <authorList>
            <person name="Xunke S."/>
        </authorList>
    </citation>
    <scope>NUCLEOTIDE SEQUENCE [LARGE SCALE GENOMIC DNA]</scope>
    <source>
        <strain evidence="2 3">SS33</strain>
    </source>
</reference>
<keyword evidence="3" id="KW-1185">Reference proteome</keyword>
<feature type="chain" id="PRO_5020295977" description="Aliphatic amidase expression-regulating protein" evidence="1">
    <location>
        <begin position="17"/>
        <end position="368"/>
    </location>
</feature>
<sequence>MRLRLGLIFSTSGSYAALGQSALAGALGAIEALAEAGQVEIEPVIRDPGGDVARYEAQAAELLQDGVRHILGAITSWSRKDMIPVLERGGGLLWYPCPYEGFECSDHVVYLGAAPNHHVVPATDWIVSQDLGRVYLVGSNYVWGWETLRLARERLQARGVEVVGERFVPLGSVAHAHVVDEIRALRPDCVIDSLIGPSNASFLNDLAAAIDAGARPRLVSFNQTEADLDALGPAADGLVSAGSFFEEEADPRLLRAARDRAPNGRVSAFLASAYAAVELFAAASTKAGGDDPRAVFAALSAGPLPTAMGPIHVDPVMRHAGLAPRLAQAGQGQFRIINRAASPVAADPYLTGDAVPPPPARAELRVVR</sequence>
<dbReference type="RefSeq" id="WP_133397425.1">
    <property type="nucleotide sequence ID" value="NZ_SNAA01000014.1"/>
</dbReference>
<dbReference type="Gene3D" id="3.40.50.2300">
    <property type="match status" value="2"/>
</dbReference>
<evidence type="ECO:0008006" key="4">
    <source>
        <dbReference type="Google" id="ProtNLM"/>
    </source>
</evidence>
<dbReference type="Pfam" id="PF13433">
    <property type="entry name" value="Peripla_BP_5"/>
    <property type="match status" value="1"/>
</dbReference>
<dbReference type="SUPFAM" id="SSF53822">
    <property type="entry name" value="Periplasmic binding protein-like I"/>
    <property type="match status" value="1"/>
</dbReference>
<dbReference type="InterPro" id="IPR028082">
    <property type="entry name" value="Peripla_BP_I"/>
</dbReference>
<name>A0A4R6AA28_9RHOB</name>
<accession>A0A4R6AA28</accession>
<organism evidence="2 3">
    <name type="scientific">Palleronia sediminis</name>
    <dbReference type="NCBI Taxonomy" id="2547833"/>
    <lineage>
        <taxon>Bacteria</taxon>
        <taxon>Pseudomonadati</taxon>
        <taxon>Pseudomonadota</taxon>
        <taxon>Alphaproteobacteria</taxon>
        <taxon>Rhodobacterales</taxon>
        <taxon>Roseobacteraceae</taxon>
        <taxon>Palleronia</taxon>
    </lineage>
</organism>
<dbReference type="PANTHER" id="PTHR47628">
    <property type="match status" value="1"/>
</dbReference>
<dbReference type="OrthoDB" id="9802022at2"/>
<evidence type="ECO:0000313" key="3">
    <source>
        <dbReference type="Proteomes" id="UP000295701"/>
    </source>
</evidence>
<evidence type="ECO:0000313" key="2">
    <source>
        <dbReference type="EMBL" id="TDL78106.1"/>
    </source>
</evidence>
<evidence type="ECO:0000256" key="1">
    <source>
        <dbReference type="SAM" id="SignalP"/>
    </source>
</evidence>
<dbReference type="PANTHER" id="PTHR47628:SF1">
    <property type="entry name" value="ALIPHATIC AMIDASE EXPRESSION-REGULATING PROTEIN"/>
    <property type="match status" value="1"/>
</dbReference>
<dbReference type="AlphaFoldDB" id="A0A4R6AA28"/>
<comment type="caution">
    <text evidence="2">The sequence shown here is derived from an EMBL/GenBank/DDBJ whole genome shotgun (WGS) entry which is preliminary data.</text>
</comment>
<feature type="signal peptide" evidence="1">
    <location>
        <begin position="1"/>
        <end position="16"/>
    </location>
</feature>
<proteinExistence type="predicted"/>
<keyword evidence="1" id="KW-0732">Signal</keyword>
<dbReference type="EMBL" id="SNAA01000014">
    <property type="protein sequence ID" value="TDL78106.1"/>
    <property type="molecule type" value="Genomic_DNA"/>
</dbReference>
<dbReference type="Proteomes" id="UP000295701">
    <property type="component" value="Unassembled WGS sequence"/>
</dbReference>
<protein>
    <recommendedName>
        <fullName evidence="4">Aliphatic amidase expression-regulating protein</fullName>
    </recommendedName>
</protein>